<reference evidence="2" key="1">
    <citation type="submission" date="2017-09" db="EMBL/GenBank/DDBJ databases">
        <title>The Reconstruction of 2,631 Draft Metagenome-Assembled Genomes from the Global Oceans.</title>
        <authorList>
            <person name="Tully B.J."/>
            <person name="Graham E.D."/>
            <person name="Heidelberg J.F."/>
        </authorList>
    </citation>
    <scope>NUCLEOTIDE SEQUENCE [LARGE SCALE GENOMIC DNA]</scope>
</reference>
<name>A0A2D6YFC8_9DELT</name>
<evidence type="ECO:0000313" key="1">
    <source>
        <dbReference type="EMBL" id="MAH61867.1"/>
    </source>
</evidence>
<dbReference type="AlphaFoldDB" id="A0A2D6YFC8"/>
<gene>
    <name evidence="1" type="ORF">CMN54_00150</name>
</gene>
<protein>
    <submittedName>
        <fullName evidence="1">Uncharacterized protein</fullName>
    </submittedName>
</protein>
<accession>A0A2D6YFC8</accession>
<organism evidence="1 2">
    <name type="scientific">SAR324 cluster bacterium</name>
    <dbReference type="NCBI Taxonomy" id="2024889"/>
    <lineage>
        <taxon>Bacteria</taxon>
        <taxon>Deltaproteobacteria</taxon>
        <taxon>SAR324 cluster</taxon>
    </lineage>
</organism>
<evidence type="ECO:0000313" key="2">
    <source>
        <dbReference type="Proteomes" id="UP000226525"/>
    </source>
</evidence>
<dbReference type="EMBL" id="NZEX01000002">
    <property type="protein sequence ID" value="MAH61867.1"/>
    <property type="molecule type" value="Genomic_DNA"/>
</dbReference>
<comment type="caution">
    <text evidence="1">The sequence shown here is derived from an EMBL/GenBank/DDBJ whole genome shotgun (WGS) entry which is preliminary data.</text>
</comment>
<sequence length="78" mass="9047">MKVELSQISFEEQLRNKPGLLRKRDLRVSIRSNNGYHGLMFEKGEIIEIYVKVNKPSYFYIVGHIFAGEGPFSCLLKL</sequence>
<dbReference type="Proteomes" id="UP000226525">
    <property type="component" value="Unassembled WGS sequence"/>
</dbReference>
<proteinExistence type="predicted"/>